<dbReference type="PANTHER" id="PTHR43820:SF6">
    <property type="entry name" value="ABC TRANSPORTER ATP-BINDING PROTEIN"/>
    <property type="match status" value="1"/>
</dbReference>
<dbReference type="InterPro" id="IPR003439">
    <property type="entry name" value="ABC_transporter-like_ATP-bd"/>
</dbReference>
<dbReference type="SUPFAM" id="SSF52540">
    <property type="entry name" value="P-loop containing nucleoside triphosphate hydrolases"/>
    <property type="match status" value="1"/>
</dbReference>
<evidence type="ECO:0000313" key="8">
    <source>
        <dbReference type="Proteomes" id="UP000528964"/>
    </source>
</evidence>
<comment type="caution">
    <text evidence="7">The sequence shown here is derived from an EMBL/GenBank/DDBJ whole genome shotgun (WGS) entry which is preliminary data.</text>
</comment>
<evidence type="ECO:0000256" key="2">
    <source>
        <dbReference type="ARBA" id="ARBA00022448"/>
    </source>
</evidence>
<reference evidence="7 8" key="1">
    <citation type="submission" date="2020-08" db="EMBL/GenBank/DDBJ databases">
        <title>Genomic Encyclopedia of Type Strains, Phase IV (KMG-IV): sequencing the most valuable type-strain genomes for metagenomic binning, comparative biology and taxonomic classification.</title>
        <authorList>
            <person name="Goeker M."/>
        </authorList>
    </citation>
    <scope>NUCLEOTIDE SEQUENCE [LARGE SCALE GENOMIC DNA]</scope>
    <source>
        <strain evidence="7 8">DSM 25481</strain>
    </source>
</reference>
<dbReference type="InterPro" id="IPR027417">
    <property type="entry name" value="P-loop_NTPase"/>
</dbReference>
<dbReference type="GO" id="GO:0016887">
    <property type="term" value="F:ATP hydrolysis activity"/>
    <property type="evidence" value="ECO:0007669"/>
    <property type="project" value="InterPro"/>
</dbReference>
<evidence type="ECO:0000256" key="1">
    <source>
        <dbReference type="ARBA" id="ARBA00005417"/>
    </source>
</evidence>
<accession>A0A7W6CXH9</accession>
<dbReference type="InterPro" id="IPR017871">
    <property type="entry name" value="ABC_transporter-like_CS"/>
</dbReference>
<organism evidence="7 8">
    <name type="scientific">Hansschlegelia beijingensis</name>
    <dbReference type="NCBI Taxonomy" id="1133344"/>
    <lineage>
        <taxon>Bacteria</taxon>
        <taxon>Pseudomonadati</taxon>
        <taxon>Pseudomonadota</taxon>
        <taxon>Alphaproteobacteria</taxon>
        <taxon>Hyphomicrobiales</taxon>
        <taxon>Methylopilaceae</taxon>
        <taxon>Hansschlegelia</taxon>
    </lineage>
</organism>
<evidence type="ECO:0000313" key="7">
    <source>
        <dbReference type="EMBL" id="MBB3972921.1"/>
    </source>
</evidence>
<protein>
    <submittedName>
        <fullName evidence="7">Branched-chain amino acid transport system ATP-binding protein</fullName>
    </submittedName>
</protein>
<comment type="similarity">
    <text evidence="1">Belongs to the ABC transporter superfamily.</text>
</comment>
<gene>
    <name evidence="7" type="ORF">GGR24_001578</name>
</gene>
<dbReference type="RefSeq" id="WP_183394792.1">
    <property type="nucleotide sequence ID" value="NZ_JACIDR010000002.1"/>
</dbReference>
<dbReference type="AlphaFoldDB" id="A0A7W6CXH9"/>
<keyword evidence="2" id="KW-0813">Transport</keyword>
<feature type="domain" description="ABC transporter" evidence="6">
    <location>
        <begin position="8"/>
        <end position="242"/>
    </location>
</feature>
<evidence type="ECO:0000259" key="6">
    <source>
        <dbReference type="PROSITE" id="PS50893"/>
    </source>
</evidence>
<dbReference type="GO" id="GO:0015807">
    <property type="term" value="P:L-amino acid transport"/>
    <property type="evidence" value="ECO:0007669"/>
    <property type="project" value="TreeGrafter"/>
</dbReference>
<evidence type="ECO:0000256" key="4">
    <source>
        <dbReference type="ARBA" id="ARBA00022840"/>
    </source>
</evidence>
<dbReference type="PROSITE" id="PS00211">
    <property type="entry name" value="ABC_TRANSPORTER_1"/>
    <property type="match status" value="1"/>
</dbReference>
<dbReference type="Gene3D" id="3.40.50.300">
    <property type="entry name" value="P-loop containing nucleotide triphosphate hydrolases"/>
    <property type="match status" value="1"/>
</dbReference>
<dbReference type="PROSITE" id="PS50893">
    <property type="entry name" value="ABC_TRANSPORTER_2"/>
    <property type="match status" value="1"/>
</dbReference>
<sequence length="244" mass="26040">MSANETLLEIRNLEIRYGAAVAVRDVSMTVKRGQLVAVIGANGAGKSSLVRGATGLVRPSRGEVIFRGEDTTRLSADAKVRRGLAMAPEGRLLFPDQTVEDNLILGAYVHGGLKGARARETRERVLEMFPRLRERLGQLAGSMSGGEQQMLAIARGLMAEPELFVIDELSLGLAPKIVDQLIGVLRELNRQGLTILLVEQLAAHALSIADHAYVISNGIVAKEGPSAALARDPEVMAAFLGKAA</sequence>
<keyword evidence="4 7" id="KW-0067">ATP-binding</keyword>
<proteinExistence type="inferred from homology"/>
<keyword evidence="8" id="KW-1185">Reference proteome</keyword>
<evidence type="ECO:0000256" key="3">
    <source>
        <dbReference type="ARBA" id="ARBA00022741"/>
    </source>
</evidence>
<name>A0A7W6CXH9_9HYPH</name>
<dbReference type="Pfam" id="PF00005">
    <property type="entry name" value="ABC_tran"/>
    <property type="match status" value="1"/>
</dbReference>
<dbReference type="GO" id="GO:0015658">
    <property type="term" value="F:branched-chain amino acid transmembrane transporter activity"/>
    <property type="evidence" value="ECO:0007669"/>
    <property type="project" value="TreeGrafter"/>
</dbReference>
<dbReference type="EMBL" id="JACIDR010000002">
    <property type="protein sequence ID" value="MBB3972921.1"/>
    <property type="molecule type" value="Genomic_DNA"/>
</dbReference>
<dbReference type="CDD" id="cd03224">
    <property type="entry name" value="ABC_TM1139_LivF_branched"/>
    <property type="match status" value="1"/>
</dbReference>
<evidence type="ECO:0000256" key="5">
    <source>
        <dbReference type="ARBA" id="ARBA00022970"/>
    </source>
</evidence>
<dbReference type="PANTHER" id="PTHR43820">
    <property type="entry name" value="HIGH-AFFINITY BRANCHED-CHAIN AMINO ACID TRANSPORT ATP-BINDING PROTEIN LIVF"/>
    <property type="match status" value="1"/>
</dbReference>
<dbReference type="Proteomes" id="UP000528964">
    <property type="component" value="Unassembled WGS sequence"/>
</dbReference>
<keyword evidence="3" id="KW-0547">Nucleotide-binding</keyword>
<dbReference type="GO" id="GO:0005524">
    <property type="term" value="F:ATP binding"/>
    <property type="evidence" value="ECO:0007669"/>
    <property type="project" value="UniProtKB-KW"/>
</dbReference>
<keyword evidence="5" id="KW-0029">Amino-acid transport</keyword>
<dbReference type="InterPro" id="IPR052156">
    <property type="entry name" value="BCAA_Transport_ATP-bd_LivF"/>
</dbReference>